<evidence type="ECO:0000256" key="1">
    <source>
        <dbReference type="SAM" id="MobiDB-lite"/>
    </source>
</evidence>
<reference evidence="2 3" key="1">
    <citation type="submission" date="2022-06" db="EMBL/GenBank/DDBJ databases">
        <title>Ideonella sp. NS12-5 Genome sequencing and assembly.</title>
        <authorList>
            <person name="Jung Y."/>
        </authorList>
    </citation>
    <scope>NUCLEOTIDE SEQUENCE [LARGE SCALE GENOMIC DNA]</scope>
    <source>
        <strain evidence="2 3">NS12-5</strain>
    </source>
</reference>
<dbReference type="RefSeq" id="WP_252767859.1">
    <property type="nucleotide sequence ID" value="NZ_JAMXMC010000001.1"/>
</dbReference>
<accession>A0ABT1BJ16</accession>
<name>A0ABT1BJ16_9BURK</name>
<gene>
    <name evidence="2" type="ORF">M0L44_01605</name>
</gene>
<comment type="caution">
    <text evidence="2">The sequence shown here is derived from an EMBL/GenBank/DDBJ whole genome shotgun (WGS) entry which is preliminary data.</text>
</comment>
<proteinExistence type="predicted"/>
<keyword evidence="3" id="KW-1185">Reference proteome</keyword>
<evidence type="ECO:0000313" key="3">
    <source>
        <dbReference type="Proteomes" id="UP001204851"/>
    </source>
</evidence>
<dbReference type="EMBL" id="JAMXMC010000001">
    <property type="protein sequence ID" value="MCO5975417.1"/>
    <property type="molecule type" value="Genomic_DNA"/>
</dbReference>
<feature type="region of interest" description="Disordered" evidence="1">
    <location>
        <begin position="36"/>
        <end position="55"/>
    </location>
</feature>
<evidence type="ECO:0000313" key="2">
    <source>
        <dbReference type="EMBL" id="MCO5975417.1"/>
    </source>
</evidence>
<sequence length="55" mass="5769">MTHIPSEGTRLPRWLGLRACLALCLGLSLALAGCGDSSNNDKGSEGQSRNLRCAP</sequence>
<dbReference type="Proteomes" id="UP001204851">
    <property type="component" value="Unassembled WGS sequence"/>
</dbReference>
<organism evidence="2 3">
    <name type="scientific">Ideonella oryzae</name>
    <dbReference type="NCBI Taxonomy" id="2937441"/>
    <lineage>
        <taxon>Bacteria</taxon>
        <taxon>Pseudomonadati</taxon>
        <taxon>Pseudomonadota</taxon>
        <taxon>Betaproteobacteria</taxon>
        <taxon>Burkholderiales</taxon>
        <taxon>Sphaerotilaceae</taxon>
        <taxon>Ideonella</taxon>
    </lineage>
</organism>
<protein>
    <submittedName>
        <fullName evidence="2">Uncharacterized protein</fullName>
    </submittedName>
</protein>